<dbReference type="EMBL" id="CAJNOQ010002225">
    <property type="protein sequence ID" value="CAF0946086.1"/>
    <property type="molecule type" value="Genomic_DNA"/>
</dbReference>
<dbReference type="PANTHER" id="PTHR45641">
    <property type="entry name" value="TETRATRICOPEPTIDE REPEAT PROTEIN (AFU_ORTHOLOGUE AFUA_6G03870)"/>
    <property type="match status" value="1"/>
</dbReference>
<evidence type="ECO:0000256" key="7">
    <source>
        <dbReference type="ARBA" id="ARBA00047597"/>
    </source>
</evidence>
<dbReference type="InterPro" id="IPR011990">
    <property type="entry name" value="TPR-like_helical_dom_sf"/>
</dbReference>
<organism evidence="10 12">
    <name type="scientific">Didymodactylos carnosus</name>
    <dbReference type="NCBI Taxonomy" id="1234261"/>
    <lineage>
        <taxon>Eukaryota</taxon>
        <taxon>Metazoa</taxon>
        <taxon>Spiralia</taxon>
        <taxon>Gnathifera</taxon>
        <taxon>Rotifera</taxon>
        <taxon>Eurotatoria</taxon>
        <taxon>Bdelloidea</taxon>
        <taxon>Philodinida</taxon>
        <taxon>Philodinidae</taxon>
        <taxon>Didymodactylos</taxon>
    </lineage>
</organism>
<evidence type="ECO:0000256" key="6">
    <source>
        <dbReference type="ARBA" id="ARBA00022803"/>
    </source>
</evidence>
<reference evidence="10" key="1">
    <citation type="submission" date="2021-02" db="EMBL/GenBank/DDBJ databases">
        <authorList>
            <person name="Nowell W R."/>
        </authorList>
    </citation>
    <scope>NUCLEOTIDE SEQUENCE</scope>
</reference>
<keyword evidence="2 9" id="KW-0328">Glycosyltransferase</keyword>
<evidence type="ECO:0000313" key="11">
    <source>
        <dbReference type="EMBL" id="CAF3722238.1"/>
    </source>
</evidence>
<dbReference type="PROSITE" id="PS50005">
    <property type="entry name" value="TPR"/>
    <property type="match status" value="1"/>
</dbReference>
<evidence type="ECO:0000256" key="8">
    <source>
        <dbReference type="PROSITE-ProRule" id="PRU00339"/>
    </source>
</evidence>
<evidence type="ECO:0000256" key="9">
    <source>
        <dbReference type="RuleBase" id="RU361228"/>
    </source>
</evidence>
<evidence type="ECO:0000313" key="12">
    <source>
        <dbReference type="Proteomes" id="UP000663829"/>
    </source>
</evidence>
<dbReference type="Proteomes" id="UP000681722">
    <property type="component" value="Unassembled WGS sequence"/>
</dbReference>
<keyword evidence="12" id="KW-1185">Reference proteome</keyword>
<dbReference type="PROSITE" id="PS51996">
    <property type="entry name" value="TR_MART"/>
    <property type="match status" value="1"/>
</dbReference>
<keyword evidence="3 9" id="KW-0808">Transferase</keyword>
<keyword evidence="4" id="KW-0548">Nucleotidyltransferase</keyword>
<dbReference type="Pfam" id="PF13424">
    <property type="entry name" value="TPR_12"/>
    <property type="match status" value="1"/>
</dbReference>
<comment type="similarity">
    <text evidence="1 9">Belongs to the Arg-specific ADP-ribosyltransferase family.</text>
</comment>
<dbReference type="InterPro" id="IPR000768">
    <property type="entry name" value="ART"/>
</dbReference>
<proteinExistence type="inferred from homology"/>
<dbReference type="Gene3D" id="3.90.176.10">
    <property type="entry name" value="Toxin ADP-ribosyltransferase, Chain A, domain 1"/>
    <property type="match status" value="1"/>
</dbReference>
<gene>
    <name evidence="10" type="ORF">GPM918_LOCUS10980</name>
    <name evidence="11" type="ORF">SRO942_LOCUS10981</name>
</gene>
<name>A0A814CS37_9BILA</name>
<evidence type="ECO:0000256" key="3">
    <source>
        <dbReference type="ARBA" id="ARBA00022679"/>
    </source>
</evidence>
<dbReference type="AlphaFoldDB" id="A0A814CS37"/>
<evidence type="ECO:0000256" key="4">
    <source>
        <dbReference type="ARBA" id="ARBA00022695"/>
    </source>
</evidence>
<keyword evidence="5" id="KW-0677">Repeat</keyword>
<keyword evidence="6 8" id="KW-0802">TPR repeat</keyword>
<feature type="repeat" description="TPR" evidence="8">
    <location>
        <begin position="574"/>
        <end position="607"/>
    </location>
</feature>
<evidence type="ECO:0000313" key="10">
    <source>
        <dbReference type="EMBL" id="CAF0946086.1"/>
    </source>
</evidence>
<evidence type="ECO:0000256" key="2">
    <source>
        <dbReference type="ARBA" id="ARBA00022676"/>
    </source>
</evidence>
<evidence type="ECO:0000256" key="5">
    <source>
        <dbReference type="ARBA" id="ARBA00022737"/>
    </source>
</evidence>
<comment type="catalytic activity">
    <reaction evidence="7 9">
        <text>L-arginyl-[protein] + NAD(+) = N(omega)-(ADP-D-ribosyl)-L-arginyl-[protein] + nicotinamide + H(+)</text>
        <dbReference type="Rhea" id="RHEA:19149"/>
        <dbReference type="Rhea" id="RHEA-COMP:10532"/>
        <dbReference type="Rhea" id="RHEA-COMP:15087"/>
        <dbReference type="ChEBI" id="CHEBI:15378"/>
        <dbReference type="ChEBI" id="CHEBI:17154"/>
        <dbReference type="ChEBI" id="CHEBI:29965"/>
        <dbReference type="ChEBI" id="CHEBI:57540"/>
        <dbReference type="ChEBI" id="CHEBI:142554"/>
        <dbReference type="EC" id="2.4.2.31"/>
    </reaction>
</comment>
<dbReference type="EC" id="2.4.2.31" evidence="9"/>
<accession>A0A814CS37</accession>
<evidence type="ECO:0000256" key="1">
    <source>
        <dbReference type="ARBA" id="ARBA00009558"/>
    </source>
</evidence>
<dbReference type="PANTHER" id="PTHR45641:SF1">
    <property type="entry name" value="AAA+ ATPASE DOMAIN-CONTAINING PROTEIN"/>
    <property type="match status" value="1"/>
</dbReference>
<protein>
    <recommendedName>
        <fullName evidence="9">NAD(P)(+)--arginine ADP-ribosyltransferase</fullName>
        <ecNumber evidence="9">2.4.2.31</ecNumber>
    </recommendedName>
    <alternativeName>
        <fullName evidence="9">Mono(ADP-ribosyl)transferase</fullName>
    </alternativeName>
</protein>
<dbReference type="SMART" id="SM00028">
    <property type="entry name" value="TPR"/>
    <property type="match status" value="4"/>
</dbReference>
<dbReference type="EMBL" id="CAJOBC010002225">
    <property type="protein sequence ID" value="CAF3722238.1"/>
    <property type="molecule type" value="Genomic_DNA"/>
</dbReference>
<comment type="caution">
    <text evidence="10">The sequence shown here is derived from an EMBL/GenBank/DDBJ whole genome shotgun (WGS) entry which is preliminary data.</text>
</comment>
<keyword evidence="9" id="KW-0520">NAD</keyword>
<dbReference type="Pfam" id="PF01129">
    <property type="entry name" value="ART"/>
    <property type="match status" value="1"/>
</dbReference>
<dbReference type="InterPro" id="IPR019734">
    <property type="entry name" value="TPR_rpt"/>
</dbReference>
<dbReference type="GO" id="GO:0016779">
    <property type="term" value="F:nucleotidyltransferase activity"/>
    <property type="evidence" value="ECO:0007669"/>
    <property type="project" value="UniProtKB-KW"/>
</dbReference>
<dbReference type="SUPFAM" id="SSF56399">
    <property type="entry name" value="ADP-ribosylation"/>
    <property type="match status" value="1"/>
</dbReference>
<keyword evidence="9" id="KW-0521">NADP</keyword>
<sequence>MSLNENVQNLESFTLVWLDENVNNHENLQVQMKLRESINYIKTFQNLKTCKEYIRQIKDEKVVFVVSGSLGRKIVRIVHNLPQLSTIYVYCKNKQYNEKWTKKYKKVRFTSVTPVKSITTQAEELITTIERDQSRREISHDSTSINIFKRSEQSLSNLQYETGKLLWFQLFIETILEMNQEPTAAKTELVTLCKKVYEGNAIEQHKIEAFNNTYSSTEAVKWYTRDMCLYRILNKALRIKDTDTIFSFRSLIRDIFKQLKEIHQQQNSVMNANSCFRVYRGQALSKQDIELIKDSIGEFLSMNSFLSTSKDRAIALAYAVSSNEDSVPVLFDIIVDSRHETKPFADISALSYFQNEQEVLFMLCSIFRIVHIRQDSLSQIWLISLDLCNEDDSDYNELFSYAYNDTIAKSKILLSLSRLLRQTSVQSQKCFKLPWIEISLDDSNSRQIPNCSYEELVNTINPEQDLDNAQQELQRKLRSVSYNHISLGLDFLHIGVLYGKIFIYDRALSNFGRALEILHRSYGNEDERVGWCYNNIAVIFYNYEEYDSALSSYFKSLDIKLKLSHLPYNHRSIAQTFVNIALVYQALRKYEKALVCFEQALKIKITSFPLTHIALVDLYENIGLTHYTMANWNCALTNLTKAASIHDGNSPTVAFVSEQGVKRCCDTKTTRDSF</sequence>
<dbReference type="GO" id="GO:0106274">
    <property type="term" value="F:NAD+-protein-arginine ADP-ribosyltransferase activity"/>
    <property type="evidence" value="ECO:0007669"/>
    <property type="project" value="UniProtKB-EC"/>
</dbReference>
<dbReference type="SUPFAM" id="SSF48452">
    <property type="entry name" value="TPR-like"/>
    <property type="match status" value="1"/>
</dbReference>
<dbReference type="Proteomes" id="UP000663829">
    <property type="component" value="Unassembled WGS sequence"/>
</dbReference>
<dbReference type="Gene3D" id="1.25.40.10">
    <property type="entry name" value="Tetratricopeptide repeat domain"/>
    <property type="match status" value="2"/>
</dbReference>